<keyword evidence="8 10" id="KW-0472">Membrane</keyword>
<keyword evidence="4 10" id="KW-0812">Transmembrane</keyword>
<sequence length="275" mass="32532">MELLSRYNKTLYKAEEDELLRSWGFVSRPAHVYWVTAVYVAAVYFGPKFMKDRKPFALKEVIMSYNIFQVLMNGYVVLLYYRLFGSQALRWWENLCCPVSAAQNFRPLVSLEYMEALRLFYINKLLDLIDTLFFILRKKSNQITFLHVYHHVNMVITTFCSAMIFREEMSMMFATLNSLTHVVMYSYYFLAACGPSVQKYLWWKKYITSIQILQFLVGLAMLLISKSQGCPIDNTFFSLWVINISIFLGMFLRFYVNSYRKKPAHPTTNEKIRSD</sequence>
<evidence type="ECO:0000256" key="7">
    <source>
        <dbReference type="ARBA" id="ARBA00023098"/>
    </source>
</evidence>
<dbReference type="GO" id="GO:0030148">
    <property type="term" value="P:sphingolipid biosynthetic process"/>
    <property type="evidence" value="ECO:0007669"/>
    <property type="project" value="TreeGrafter"/>
</dbReference>
<keyword evidence="5 10" id="KW-0276">Fatty acid metabolism</keyword>
<feature type="transmembrane region" description="Helical" evidence="10">
    <location>
        <begin position="62"/>
        <end position="81"/>
    </location>
</feature>
<keyword evidence="6 10" id="KW-1133">Transmembrane helix</keyword>
<evidence type="ECO:0000256" key="9">
    <source>
        <dbReference type="ARBA" id="ARBA00023160"/>
    </source>
</evidence>
<keyword evidence="9 10" id="KW-0275">Fatty acid biosynthesis</keyword>
<keyword evidence="7 10" id="KW-0443">Lipid metabolism</keyword>
<proteinExistence type="inferred from homology"/>
<evidence type="ECO:0000256" key="1">
    <source>
        <dbReference type="ARBA" id="ARBA00004141"/>
    </source>
</evidence>
<evidence type="ECO:0000313" key="11">
    <source>
        <dbReference type="EMBL" id="JAQ01808.1"/>
    </source>
</evidence>
<keyword evidence="3 10" id="KW-0808">Transferase</keyword>
<keyword evidence="2 10" id="KW-0444">Lipid biosynthesis</keyword>
<gene>
    <name evidence="11" type="primary">ELOVL4_0</name>
    <name evidence="11" type="ORF">g.44320</name>
</gene>
<dbReference type="EC" id="2.3.1.199" evidence="10"/>
<feature type="transmembrane region" description="Helical" evidence="10">
    <location>
        <begin position="171"/>
        <end position="194"/>
    </location>
</feature>
<dbReference type="PANTHER" id="PTHR11157">
    <property type="entry name" value="FATTY ACID ACYL TRANSFERASE-RELATED"/>
    <property type="match status" value="1"/>
</dbReference>
<dbReference type="PANTHER" id="PTHR11157:SF126">
    <property type="entry name" value="ELONGATION OF VERY LONG CHAIN FATTY ACIDS PROTEIN"/>
    <property type="match status" value="1"/>
</dbReference>
<dbReference type="Pfam" id="PF01151">
    <property type="entry name" value="ELO"/>
    <property type="match status" value="1"/>
</dbReference>
<dbReference type="GO" id="GO:0034626">
    <property type="term" value="P:fatty acid elongation, polyunsaturated fatty acid"/>
    <property type="evidence" value="ECO:0007669"/>
    <property type="project" value="TreeGrafter"/>
</dbReference>
<feature type="transmembrane region" description="Helical" evidence="10">
    <location>
        <begin position="206"/>
        <end position="224"/>
    </location>
</feature>
<reference evidence="11" key="1">
    <citation type="journal article" date="2016" name="Gigascience">
        <title>De novo construction of an expanded transcriptome assembly for the western tarnished plant bug, Lygus hesperus.</title>
        <authorList>
            <person name="Tassone E.E."/>
            <person name="Geib S.M."/>
            <person name="Hall B."/>
            <person name="Fabrick J.A."/>
            <person name="Brent C.S."/>
            <person name="Hull J.J."/>
        </authorList>
    </citation>
    <scope>NUCLEOTIDE SEQUENCE</scope>
</reference>
<dbReference type="GO" id="GO:0005789">
    <property type="term" value="C:endoplasmic reticulum membrane"/>
    <property type="evidence" value="ECO:0007669"/>
    <property type="project" value="TreeGrafter"/>
</dbReference>
<comment type="subcellular location">
    <subcellularLocation>
        <location evidence="1">Membrane</location>
        <topology evidence="1">Multi-pass membrane protein</topology>
    </subcellularLocation>
</comment>
<evidence type="ECO:0000256" key="10">
    <source>
        <dbReference type="RuleBase" id="RU361115"/>
    </source>
</evidence>
<evidence type="ECO:0000256" key="2">
    <source>
        <dbReference type="ARBA" id="ARBA00022516"/>
    </source>
</evidence>
<dbReference type="InterPro" id="IPR002076">
    <property type="entry name" value="ELO_fam"/>
</dbReference>
<evidence type="ECO:0000256" key="5">
    <source>
        <dbReference type="ARBA" id="ARBA00022832"/>
    </source>
</evidence>
<comment type="similarity">
    <text evidence="10">Belongs to the ELO family.</text>
</comment>
<evidence type="ECO:0000256" key="6">
    <source>
        <dbReference type="ARBA" id="ARBA00022989"/>
    </source>
</evidence>
<dbReference type="AlphaFoldDB" id="A0A146L055"/>
<dbReference type="PROSITE" id="PS01188">
    <property type="entry name" value="ELO"/>
    <property type="match status" value="1"/>
</dbReference>
<dbReference type="GO" id="GO:0042761">
    <property type="term" value="P:very long-chain fatty acid biosynthetic process"/>
    <property type="evidence" value="ECO:0007669"/>
    <property type="project" value="TreeGrafter"/>
</dbReference>
<dbReference type="GO" id="GO:0034625">
    <property type="term" value="P:fatty acid elongation, monounsaturated fatty acid"/>
    <property type="evidence" value="ECO:0007669"/>
    <property type="project" value="TreeGrafter"/>
</dbReference>
<feature type="transmembrane region" description="Helical" evidence="10">
    <location>
        <begin position="148"/>
        <end position="165"/>
    </location>
</feature>
<accession>A0A146L055</accession>
<evidence type="ECO:0000256" key="8">
    <source>
        <dbReference type="ARBA" id="ARBA00023136"/>
    </source>
</evidence>
<evidence type="ECO:0000256" key="3">
    <source>
        <dbReference type="ARBA" id="ARBA00022679"/>
    </source>
</evidence>
<evidence type="ECO:0000256" key="4">
    <source>
        <dbReference type="ARBA" id="ARBA00022692"/>
    </source>
</evidence>
<dbReference type="EMBL" id="GDHC01016821">
    <property type="protein sequence ID" value="JAQ01808.1"/>
    <property type="molecule type" value="Transcribed_RNA"/>
</dbReference>
<name>A0A146L055_LYGHE</name>
<organism evidence="11">
    <name type="scientific">Lygus hesperus</name>
    <name type="common">Western plant bug</name>
    <dbReference type="NCBI Taxonomy" id="30085"/>
    <lineage>
        <taxon>Eukaryota</taxon>
        <taxon>Metazoa</taxon>
        <taxon>Ecdysozoa</taxon>
        <taxon>Arthropoda</taxon>
        <taxon>Hexapoda</taxon>
        <taxon>Insecta</taxon>
        <taxon>Pterygota</taxon>
        <taxon>Neoptera</taxon>
        <taxon>Paraneoptera</taxon>
        <taxon>Hemiptera</taxon>
        <taxon>Heteroptera</taxon>
        <taxon>Panheteroptera</taxon>
        <taxon>Cimicomorpha</taxon>
        <taxon>Miridae</taxon>
        <taxon>Mirini</taxon>
        <taxon>Lygus</taxon>
    </lineage>
</organism>
<dbReference type="InterPro" id="IPR030457">
    <property type="entry name" value="ELO_CS"/>
</dbReference>
<feature type="transmembrane region" description="Helical" evidence="10">
    <location>
        <begin position="31"/>
        <end position="50"/>
    </location>
</feature>
<protein>
    <recommendedName>
        <fullName evidence="10">Elongation of very long chain fatty acids protein</fullName>
        <ecNumber evidence="10">2.3.1.199</ecNumber>
    </recommendedName>
    <alternativeName>
        <fullName evidence="10">Very-long-chain 3-oxoacyl-CoA synthase</fullName>
    </alternativeName>
</protein>
<feature type="transmembrane region" description="Helical" evidence="10">
    <location>
        <begin position="236"/>
        <end position="256"/>
    </location>
</feature>
<dbReference type="GO" id="GO:0019367">
    <property type="term" value="P:fatty acid elongation, saturated fatty acid"/>
    <property type="evidence" value="ECO:0007669"/>
    <property type="project" value="TreeGrafter"/>
</dbReference>
<dbReference type="GO" id="GO:0009922">
    <property type="term" value="F:fatty acid elongase activity"/>
    <property type="evidence" value="ECO:0007669"/>
    <property type="project" value="UniProtKB-EC"/>
</dbReference>
<comment type="catalytic activity">
    <reaction evidence="10">
        <text>a very-long-chain acyl-CoA + malonyl-CoA + H(+) = a very-long-chain 3-oxoacyl-CoA + CO2 + CoA</text>
        <dbReference type="Rhea" id="RHEA:32727"/>
        <dbReference type="ChEBI" id="CHEBI:15378"/>
        <dbReference type="ChEBI" id="CHEBI:16526"/>
        <dbReference type="ChEBI" id="CHEBI:57287"/>
        <dbReference type="ChEBI" id="CHEBI:57384"/>
        <dbReference type="ChEBI" id="CHEBI:90725"/>
        <dbReference type="ChEBI" id="CHEBI:90736"/>
        <dbReference type="EC" id="2.3.1.199"/>
    </reaction>
</comment>